<feature type="region of interest" description="Disordered" evidence="1">
    <location>
        <begin position="1"/>
        <end position="146"/>
    </location>
</feature>
<gene>
    <name evidence="2" type="ORF">NHX12_026291</name>
</gene>
<comment type="caution">
    <text evidence="2">The sequence shown here is derived from an EMBL/GenBank/DDBJ whole genome shotgun (WGS) entry which is preliminary data.</text>
</comment>
<reference evidence="2" key="1">
    <citation type="submission" date="2022-07" db="EMBL/GenBank/DDBJ databases">
        <title>Chromosome-level genome of Muraenolepis orangiensis.</title>
        <authorList>
            <person name="Kim J."/>
        </authorList>
    </citation>
    <scope>NUCLEOTIDE SEQUENCE</scope>
    <source>
        <strain evidence="2">KU_S4_2022</strain>
        <tissue evidence="2">Muscle</tissue>
    </source>
</reference>
<keyword evidence="3" id="KW-1185">Reference proteome</keyword>
<dbReference type="EMBL" id="JANIIK010000042">
    <property type="protein sequence ID" value="KAJ3606772.1"/>
    <property type="molecule type" value="Genomic_DNA"/>
</dbReference>
<proteinExistence type="predicted"/>
<organism evidence="2 3">
    <name type="scientific">Muraenolepis orangiensis</name>
    <name type="common">Patagonian moray cod</name>
    <dbReference type="NCBI Taxonomy" id="630683"/>
    <lineage>
        <taxon>Eukaryota</taxon>
        <taxon>Metazoa</taxon>
        <taxon>Chordata</taxon>
        <taxon>Craniata</taxon>
        <taxon>Vertebrata</taxon>
        <taxon>Euteleostomi</taxon>
        <taxon>Actinopterygii</taxon>
        <taxon>Neopterygii</taxon>
        <taxon>Teleostei</taxon>
        <taxon>Neoteleostei</taxon>
        <taxon>Acanthomorphata</taxon>
        <taxon>Zeiogadaria</taxon>
        <taxon>Gadariae</taxon>
        <taxon>Gadiformes</taxon>
        <taxon>Muraenolepidoidei</taxon>
        <taxon>Muraenolepididae</taxon>
        <taxon>Muraenolepis</taxon>
    </lineage>
</organism>
<evidence type="ECO:0000313" key="3">
    <source>
        <dbReference type="Proteomes" id="UP001148018"/>
    </source>
</evidence>
<protein>
    <submittedName>
        <fullName evidence="2">Uncharacterized protein</fullName>
    </submittedName>
</protein>
<feature type="compositionally biased region" description="Low complexity" evidence="1">
    <location>
        <begin position="26"/>
        <end position="43"/>
    </location>
</feature>
<name>A0A9Q0EEV0_9TELE</name>
<evidence type="ECO:0000313" key="2">
    <source>
        <dbReference type="EMBL" id="KAJ3606772.1"/>
    </source>
</evidence>
<feature type="compositionally biased region" description="Polar residues" evidence="1">
    <location>
        <begin position="134"/>
        <end position="146"/>
    </location>
</feature>
<feature type="compositionally biased region" description="Pro residues" evidence="1">
    <location>
        <begin position="44"/>
        <end position="59"/>
    </location>
</feature>
<evidence type="ECO:0000256" key="1">
    <source>
        <dbReference type="SAM" id="MobiDB-lite"/>
    </source>
</evidence>
<dbReference type="Proteomes" id="UP001148018">
    <property type="component" value="Unassembled WGS sequence"/>
</dbReference>
<sequence>MRASVDHMRKSLSAGSYKLRKAKSQMMLSSLDLDSNYRPLLPSSSPPSSAPPPPPPPPRLHPHLNPHQARPDWAAPAPTDSSSVTMAAVEGRGQWDAGARPRPARRAVPRLSEEALRASQRSSRTPPSVPLFESQPSWTPNLRSYN</sequence>
<accession>A0A9Q0EEV0</accession>
<dbReference type="AlphaFoldDB" id="A0A9Q0EEV0"/>